<dbReference type="PANTHER" id="PTHR30146">
    <property type="entry name" value="LACI-RELATED TRANSCRIPTIONAL REPRESSOR"/>
    <property type="match status" value="1"/>
</dbReference>
<evidence type="ECO:0000256" key="3">
    <source>
        <dbReference type="ARBA" id="ARBA00023163"/>
    </source>
</evidence>
<name>A0A0C1ISR5_9BACT</name>
<dbReference type="PANTHER" id="PTHR30146:SF109">
    <property type="entry name" value="HTH-TYPE TRANSCRIPTIONAL REGULATOR GALS"/>
    <property type="match status" value="1"/>
</dbReference>
<reference evidence="5 6" key="1">
    <citation type="submission" date="2014-11" db="EMBL/GenBank/DDBJ databases">
        <title>Genome sequence of Flavihumibacter solisilvae 3-3.</title>
        <authorList>
            <person name="Zhou G."/>
            <person name="Li M."/>
            <person name="Wang G."/>
        </authorList>
    </citation>
    <scope>NUCLEOTIDE SEQUENCE [LARGE SCALE GENOMIC DNA]</scope>
    <source>
        <strain evidence="5 6">3-3</strain>
    </source>
</reference>
<protein>
    <submittedName>
        <fullName evidence="5">LacI family transcriptional regulator</fullName>
    </submittedName>
</protein>
<evidence type="ECO:0000259" key="4">
    <source>
        <dbReference type="PROSITE" id="PS50932"/>
    </source>
</evidence>
<dbReference type="CDD" id="cd19977">
    <property type="entry name" value="PBP1_EndR-like"/>
    <property type="match status" value="1"/>
</dbReference>
<evidence type="ECO:0000256" key="2">
    <source>
        <dbReference type="ARBA" id="ARBA00023125"/>
    </source>
</evidence>
<keyword evidence="6" id="KW-1185">Reference proteome</keyword>
<dbReference type="EMBL" id="JSVC01000019">
    <property type="protein sequence ID" value="KIC93479.1"/>
    <property type="molecule type" value="Genomic_DNA"/>
</dbReference>
<proteinExistence type="predicted"/>
<dbReference type="Pfam" id="PF13377">
    <property type="entry name" value="Peripla_BP_3"/>
    <property type="match status" value="1"/>
</dbReference>
<accession>A0A0C1ISR5</accession>
<dbReference type="GO" id="GO:0000976">
    <property type="term" value="F:transcription cis-regulatory region binding"/>
    <property type="evidence" value="ECO:0007669"/>
    <property type="project" value="TreeGrafter"/>
</dbReference>
<evidence type="ECO:0000313" key="5">
    <source>
        <dbReference type="EMBL" id="KIC93479.1"/>
    </source>
</evidence>
<dbReference type="SUPFAM" id="SSF47413">
    <property type="entry name" value="lambda repressor-like DNA-binding domains"/>
    <property type="match status" value="1"/>
</dbReference>
<sequence>MADHGKKVCLKDIAEKVGVSTALVSYVLNNKKEGRISKDVAEKIREAARLMNYRPNQIAKSLKTNRTDTIGMIVADISNPYFSSLARIIEDEADKRNYTVIIGSSDENPEKFAKLIETFTGRNVDGLLIAATAGTEDQLRQLQEQKVPFVLVDRYFPGLTSNYVGLDNYNASWKAVQHLAEKGRQRIGLITYESQLFHINERKRGFLEACKYFGISARRHMIRQVGIKSYSAEIIAATKELLSADPAPDALLFASNRIAEHAVKYINTLSLKVPDQLALVSFDETECLDLFYAPLTYLRQPLKEMGKEATRILLDGLDSSVRVTQVNMEAELVVRQSTGTT</sequence>
<dbReference type="GO" id="GO:0003700">
    <property type="term" value="F:DNA-binding transcription factor activity"/>
    <property type="evidence" value="ECO:0007669"/>
    <property type="project" value="TreeGrafter"/>
</dbReference>
<dbReference type="Gene3D" id="1.10.260.40">
    <property type="entry name" value="lambda repressor-like DNA-binding domains"/>
    <property type="match status" value="1"/>
</dbReference>
<dbReference type="AlphaFoldDB" id="A0A0C1ISR5"/>
<dbReference type="InterPro" id="IPR046335">
    <property type="entry name" value="LacI/GalR-like_sensor"/>
</dbReference>
<dbReference type="PROSITE" id="PS50932">
    <property type="entry name" value="HTH_LACI_2"/>
    <property type="match status" value="1"/>
</dbReference>
<gene>
    <name evidence="5" type="ORF">OI18_17115</name>
</gene>
<feature type="domain" description="HTH lacI-type" evidence="4">
    <location>
        <begin position="10"/>
        <end position="64"/>
    </location>
</feature>
<dbReference type="InterPro" id="IPR000843">
    <property type="entry name" value="HTH_LacI"/>
</dbReference>
<dbReference type="SUPFAM" id="SSF53822">
    <property type="entry name" value="Periplasmic binding protein-like I"/>
    <property type="match status" value="1"/>
</dbReference>
<dbReference type="OrthoDB" id="9803256at2"/>
<dbReference type="Pfam" id="PF00356">
    <property type="entry name" value="LacI"/>
    <property type="match status" value="1"/>
</dbReference>
<dbReference type="RefSeq" id="WP_039141989.1">
    <property type="nucleotide sequence ID" value="NZ_JSVC01000019.1"/>
</dbReference>
<dbReference type="Gene3D" id="3.40.50.2300">
    <property type="match status" value="2"/>
</dbReference>
<keyword evidence="3" id="KW-0804">Transcription</keyword>
<keyword evidence="1" id="KW-0805">Transcription regulation</keyword>
<dbReference type="Proteomes" id="UP000031408">
    <property type="component" value="Unassembled WGS sequence"/>
</dbReference>
<dbReference type="InterPro" id="IPR028082">
    <property type="entry name" value="Peripla_BP_I"/>
</dbReference>
<comment type="caution">
    <text evidence="5">The sequence shown here is derived from an EMBL/GenBank/DDBJ whole genome shotgun (WGS) entry which is preliminary data.</text>
</comment>
<dbReference type="STRING" id="1349421.OI18_17115"/>
<keyword evidence="2" id="KW-0238">DNA-binding</keyword>
<organism evidence="5 6">
    <name type="scientific">Flavihumibacter solisilvae</name>
    <dbReference type="NCBI Taxonomy" id="1349421"/>
    <lineage>
        <taxon>Bacteria</taxon>
        <taxon>Pseudomonadati</taxon>
        <taxon>Bacteroidota</taxon>
        <taxon>Chitinophagia</taxon>
        <taxon>Chitinophagales</taxon>
        <taxon>Chitinophagaceae</taxon>
        <taxon>Flavihumibacter</taxon>
    </lineage>
</organism>
<evidence type="ECO:0000313" key="6">
    <source>
        <dbReference type="Proteomes" id="UP000031408"/>
    </source>
</evidence>
<dbReference type="SMART" id="SM00354">
    <property type="entry name" value="HTH_LACI"/>
    <property type="match status" value="1"/>
</dbReference>
<evidence type="ECO:0000256" key="1">
    <source>
        <dbReference type="ARBA" id="ARBA00023015"/>
    </source>
</evidence>
<dbReference type="CDD" id="cd01392">
    <property type="entry name" value="HTH_LacI"/>
    <property type="match status" value="1"/>
</dbReference>
<dbReference type="InterPro" id="IPR010982">
    <property type="entry name" value="Lambda_DNA-bd_dom_sf"/>
</dbReference>